<dbReference type="AlphaFoldDB" id="A0ABD5YMP6"/>
<evidence type="ECO:0000313" key="2">
    <source>
        <dbReference type="Proteomes" id="UP001596417"/>
    </source>
</evidence>
<accession>A0ABD5YMP6</accession>
<keyword evidence="2" id="KW-1185">Reference proteome</keyword>
<dbReference type="GeneID" id="76198487"/>
<protein>
    <submittedName>
        <fullName evidence="1">Uncharacterized protein</fullName>
    </submittedName>
</protein>
<organism evidence="1 2">
    <name type="scientific">Halocatena marina</name>
    <dbReference type="NCBI Taxonomy" id="2934937"/>
    <lineage>
        <taxon>Archaea</taxon>
        <taxon>Methanobacteriati</taxon>
        <taxon>Methanobacteriota</taxon>
        <taxon>Stenosarchaea group</taxon>
        <taxon>Halobacteria</taxon>
        <taxon>Halobacteriales</taxon>
        <taxon>Natronomonadaceae</taxon>
        <taxon>Halocatena</taxon>
    </lineage>
</organism>
<dbReference type="EMBL" id="JBHTAX010000001">
    <property type="protein sequence ID" value="MFC7188918.1"/>
    <property type="molecule type" value="Genomic_DNA"/>
</dbReference>
<dbReference type="Proteomes" id="UP001596417">
    <property type="component" value="Unassembled WGS sequence"/>
</dbReference>
<proteinExistence type="predicted"/>
<reference evidence="1 2" key="1">
    <citation type="journal article" date="2019" name="Int. J. Syst. Evol. Microbiol.">
        <title>The Global Catalogue of Microorganisms (GCM) 10K type strain sequencing project: providing services to taxonomists for standard genome sequencing and annotation.</title>
        <authorList>
            <consortium name="The Broad Institute Genomics Platform"/>
            <consortium name="The Broad Institute Genome Sequencing Center for Infectious Disease"/>
            <person name="Wu L."/>
            <person name="Ma J."/>
        </authorList>
    </citation>
    <scope>NUCLEOTIDE SEQUENCE [LARGE SCALE GENOMIC DNA]</scope>
    <source>
        <strain evidence="1 2">RDMS1</strain>
    </source>
</reference>
<comment type="caution">
    <text evidence="1">The sequence shown here is derived from an EMBL/GenBank/DDBJ whole genome shotgun (WGS) entry which is preliminary data.</text>
</comment>
<dbReference type="RefSeq" id="WP_264555221.1">
    <property type="nucleotide sequence ID" value="NZ_CP109979.1"/>
</dbReference>
<sequence>MNSRSYSEATEKALEAIESDHEDLFCSITRIDENGATDIEVISGVDSSTIEEDHGLTRLEQAAMHIQYLSDISGMSPVEIAGNIARIIENGAIDIEISEAVLEE</sequence>
<name>A0ABD5YMP6_9EURY</name>
<evidence type="ECO:0000313" key="1">
    <source>
        <dbReference type="EMBL" id="MFC7188918.1"/>
    </source>
</evidence>
<gene>
    <name evidence="1" type="ORF">ACFQL7_03040</name>
</gene>